<dbReference type="AlphaFoldDB" id="A0A2P7UJ49"/>
<dbReference type="Pfam" id="PF13439">
    <property type="entry name" value="Glyco_transf_4"/>
    <property type="match status" value="1"/>
</dbReference>
<name>A0A2P7UJ49_9BACL</name>
<evidence type="ECO:0000313" key="4">
    <source>
        <dbReference type="EMBL" id="PSJ87031.1"/>
    </source>
</evidence>
<evidence type="ECO:0000259" key="2">
    <source>
        <dbReference type="Pfam" id="PF00534"/>
    </source>
</evidence>
<gene>
    <name evidence="4" type="ORF">C7R93_27705</name>
</gene>
<comment type="caution">
    <text evidence="4">The sequence shown here is derived from an EMBL/GenBank/DDBJ whole genome shotgun (WGS) entry which is preliminary data.</text>
</comment>
<feature type="compositionally biased region" description="Basic and acidic residues" evidence="1">
    <location>
        <begin position="411"/>
        <end position="438"/>
    </location>
</feature>
<dbReference type="EMBL" id="PXZM01000051">
    <property type="protein sequence ID" value="PSJ87031.1"/>
    <property type="molecule type" value="Genomic_DNA"/>
</dbReference>
<proteinExistence type="predicted"/>
<dbReference type="Gene3D" id="3.40.50.2000">
    <property type="entry name" value="Glycogen Phosphorylase B"/>
    <property type="match status" value="2"/>
</dbReference>
<dbReference type="PANTHER" id="PTHR45947:SF3">
    <property type="entry name" value="SULFOQUINOVOSYL TRANSFERASE SQD2"/>
    <property type="match status" value="1"/>
</dbReference>
<dbReference type="InterPro" id="IPR028098">
    <property type="entry name" value="Glyco_trans_4-like_N"/>
</dbReference>
<organism evidence="4 5">
    <name type="scientific">Brevibacillus fortis</name>
    <dbReference type="NCBI Taxonomy" id="2126352"/>
    <lineage>
        <taxon>Bacteria</taxon>
        <taxon>Bacillati</taxon>
        <taxon>Bacillota</taxon>
        <taxon>Bacilli</taxon>
        <taxon>Bacillales</taxon>
        <taxon>Paenibacillaceae</taxon>
        <taxon>Brevibacillus</taxon>
    </lineage>
</organism>
<dbReference type="OrthoDB" id="139410at2"/>
<dbReference type="PANTHER" id="PTHR45947">
    <property type="entry name" value="SULFOQUINOVOSYL TRANSFERASE SQD2"/>
    <property type="match status" value="1"/>
</dbReference>
<dbReference type="GO" id="GO:0016757">
    <property type="term" value="F:glycosyltransferase activity"/>
    <property type="evidence" value="ECO:0007669"/>
    <property type="project" value="InterPro"/>
</dbReference>
<keyword evidence="5" id="KW-1185">Reference proteome</keyword>
<protein>
    <submittedName>
        <fullName evidence="4">Glycosyltransferase family 1 protein</fullName>
    </submittedName>
</protein>
<accession>A0A2P7UJ49</accession>
<evidence type="ECO:0000259" key="3">
    <source>
        <dbReference type="Pfam" id="PF13439"/>
    </source>
</evidence>
<dbReference type="SUPFAM" id="SSF53756">
    <property type="entry name" value="UDP-Glycosyltransferase/glycogen phosphorylase"/>
    <property type="match status" value="1"/>
</dbReference>
<keyword evidence="4" id="KW-0808">Transferase</keyword>
<dbReference type="Proteomes" id="UP000240419">
    <property type="component" value="Unassembled WGS sequence"/>
</dbReference>
<dbReference type="InterPro" id="IPR001296">
    <property type="entry name" value="Glyco_trans_1"/>
</dbReference>
<feature type="domain" description="Glycosyl transferase family 1" evidence="2">
    <location>
        <begin position="181"/>
        <end position="341"/>
    </location>
</feature>
<sequence>MKIVIIAPEQIPVPPILGGSVEITILAIAKELSKRHSVSIISRAHPRYPKYSFIDGVRIYRVPTGSPTKYLTHVKKILKKRRFDVLQIDNRPEFVRPIKSMFPKATVSLYLHSLTFVNVPHTSGAETLAGLRKADLIITNSSSLESRLSARFPSMSRKIRVAWLGVDTSRFSPIQKTSHPRAFTLLFAGRLIPRKGVPVLLQAAKLVKKQIDQPVKVMIAGGSPTSKYARKLQSLSRKFGVHAEFLGTVPHRSIHRVFRKADLFICPSQKHESFGLVNVEAMSSGLPVIASKNGGIKEVIQHGRSGLLIKEYKNPQAFADAIRLLIMNKPLYLKMKQEARQIALEKFSWRATADKLNDIYESEKAEWDQCLDTISGGQTHVGEWEHDPEIRVVNMTDDHCTPADCYDLQDLPDRDGIKDDVQPERSQEQHDNGGHDQAADPDQCCDASLEQFDIVHDWSFFGDYTQSVTSTRVFQNDAESDGSDDYAEASFEFFSDIGYQRLVDALIYG</sequence>
<feature type="domain" description="Glycosyltransferase subfamily 4-like N-terminal" evidence="3">
    <location>
        <begin position="21"/>
        <end position="170"/>
    </location>
</feature>
<reference evidence="4 5" key="1">
    <citation type="submission" date="2018-03" db="EMBL/GenBank/DDBJ databases">
        <title>Brevisbacillus phylogenomics.</title>
        <authorList>
            <person name="Dunlap C."/>
        </authorList>
    </citation>
    <scope>NUCLEOTIDE SEQUENCE [LARGE SCALE GENOMIC DNA]</scope>
    <source>
        <strain evidence="4 5">NRRL NRS-1210</strain>
    </source>
</reference>
<dbReference type="InterPro" id="IPR050194">
    <property type="entry name" value="Glycosyltransferase_grp1"/>
</dbReference>
<dbReference type="CDD" id="cd03801">
    <property type="entry name" value="GT4_PimA-like"/>
    <property type="match status" value="1"/>
</dbReference>
<feature type="region of interest" description="Disordered" evidence="1">
    <location>
        <begin position="404"/>
        <end position="442"/>
    </location>
</feature>
<evidence type="ECO:0000313" key="5">
    <source>
        <dbReference type="Proteomes" id="UP000240419"/>
    </source>
</evidence>
<dbReference type="Pfam" id="PF00534">
    <property type="entry name" value="Glycos_transf_1"/>
    <property type="match status" value="1"/>
</dbReference>
<evidence type="ECO:0000256" key="1">
    <source>
        <dbReference type="SAM" id="MobiDB-lite"/>
    </source>
</evidence>